<proteinExistence type="predicted"/>
<evidence type="ECO:0000256" key="1">
    <source>
        <dbReference type="SAM" id="MobiDB-lite"/>
    </source>
</evidence>
<organism evidence="2 3">
    <name type="scientific">Pleurostoma richardsiae</name>
    <dbReference type="NCBI Taxonomy" id="41990"/>
    <lineage>
        <taxon>Eukaryota</taxon>
        <taxon>Fungi</taxon>
        <taxon>Dikarya</taxon>
        <taxon>Ascomycota</taxon>
        <taxon>Pezizomycotina</taxon>
        <taxon>Sordariomycetes</taxon>
        <taxon>Sordariomycetidae</taxon>
        <taxon>Calosphaeriales</taxon>
        <taxon>Pleurostomataceae</taxon>
        <taxon>Pleurostoma</taxon>
    </lineage>
</organism>
<dbReference type="AlphaFoldDB" id="A0AA38VBN9"/>
<evidence type="ECO:0008006" key="4">
    <source>
        <dbReference type="Google" id="ProtNLM"/>
    </source>
</evidence>
<reference evidence="2" key="1">
    <citation type="submission" date="2022-07" db="EMBL/GenBank/DDBJ databases">
        <title>Fungi with potential for degradation of polypropylene.</title>
        <authorList>
            <person name="Gostincar C."/>
        </authorList>
    </citation>
    <scope>NUCLEOTIDE SEQUENCE</scope>
    <source>
        <strain evidence="2">EXF-13308</strain>
    </source>
</reference>
<sequence>MDSRTPSCAGVFSSPVALSETQNDNTADSEARDPPPMQQGQERSSQRASQVTGLTADDCGEPAREQSTDVSIQSWLSTVLPVEPSSDEARPACDSDGLSSESSEDDRPDRPIRPLDPDHPYAQVIGELETFALRSFLSHMSEFVPGEGPDSTPSGAGPKGTELIYVIKNELHVPGPFSCPYYVRDPQNHQSCLSRAKLDNIQRVIWHLHNVHALPHFCPACGELFDTKAQSEDHILEQSCTRRTFPKVEGVSIYRVGHFLDRADRVKSQESLWFEIWEAMFPGVERPARVSTGVGVFIHILRDYWAYNGKYVVAQFLTKRGLQDRATCAEKRSLRAAVLESMVDDALQKLQTDQSAAWARMHSLLV</sequence>
<evidence type="ECO:0000313" key="3">
    <source>
        <dbReference type="Proteomes" id="UP001174694"/>
    </source>
</evidence>
<accession>A0AA38VBN9</accession>
<gene>
    <name evidence="2" type="ORF">NKR23_g10897</name>
</gene>
<protein>
    <recommendedName>
        <fullName evidence="4">C2H2-type domain-containing protein</fullName>
    </recommendedName>
</protein>
<dbReference type="PANTHER" id="PTHR38166">
    <property type="entry name" value="C2H2-TYPE DOMAIN-CONTAINING PROTEIN-RELATED"/>
    <property type="match status" value="1"/>
</dbReference>
<feature type="compositionally biased region" description="Basic and acidic residues" evidence="1">
    <location>
        <begin position="105"/>
        <end position="119"/>
    </location>
</feature>
<feature type="compositionally biased region" description="Polar residues" evidence="1">
    <location>
        <begin position="38"/>
        <end position="53"/>
    </location>
</feature>
<dbReference type="Proteomes" id="UP001174694">
    <property type="component" value="Unassembled WGS sequence"/>
</dbReference>
<keyword evidence="3" id="KW-1185">Reference proteome</keyword>
<comment type="caution">
    <text evidence="2">The sequence shown here is derived from an EMBL/GenBank/DDBJ whole genome shotgun (WGS) entry which is preliminary data.</text>
</comment>
<feature type="compositionally biased region" description="Polar residues" evidence="1">
    <location>
        <begin position="19"/>
        <end position="28"/>
    </location>
</feature>
<feature type="region of interest" description="Disordered" evidence="1">
    <location>
        <begin position="1"/>
        <end position="120"/>
    </location>
</feature>
<evidence type="ECO:0000313" key="2">
    <source>
        <dbReference type="EMBL" id="KAJ9133183.1"/>
    </source>
</evidence>
<dbReference type="PANTHER" id="PTHR38166:SF1">
    <property type="entry name" value="C2H2-TYPE DOMAIN-CONTAINING PROTEIN"/>
    <property type="match status" value="1"/>
</dbReference>
<name>A0AA38VBN9_9PEZI</name>
<feature type="compositionally biased region" description="Polar residues" evidence="1">
    <location>
        <begin position="68"/>
        <end position="77"/>
    </location>
</feature>
<dbReference type="EMBL" id="JANBVO010000052">
    <property type="protein sequence ID" value="KAJ9133183.1"/>
    <property type="molecule type" value="Genomic_DNA"/>
</dbReference>